<evidence type="ECO:0000256" key="2">
    <source>
        <dbReference type="ARBA" id="ARBA00009077"/>
    </source>
</evidence>
<dbReference type="PIRSF" id="PIRSF001434">
    <property type="entry name" value="CGS"/>
    <property type="match status" value="1"/>
</dbReference>
<keyword evidence="6" id="KW-0808">Transferase</keyword>
<dbReference type="SUPFAM" id="SSF53383">
    <property type="entry name" value="PLP-dependent transferases"/>
    <property type="match status" value="1"/>
</dbReference>
<dbReference type="FunFam" id="3.40.640.10:FF:000046">
    <property type="entry name" value="Cystathionine gamma-lyase"/>
    <property type="match status" value="1"/>
</dbReference>
<keyword evidence="3 4" id="KW-0663">Pyridoxal phosphate</keyword>
<dbReference type="EMBL" id="JACXWY010000001">
    <property type="protein sequence ID" value="MBD3844151.1"/>
    <property type="molecule type" value="Genomic_DNA"/>
</dbReference>
<dbReference type="GO" id="GO:0019343">
    <property type="term" value="P:cysteine biosynthetic process via cystathionine"/>
    <property type="evidence" value="ECO:0007669"/>
    <property type="project" value="TreeGrafter"/>
</dbReference>
<dbReference type="Gene3D" id="3.90.1150.10">
    <property type="entry name" value="Aspartate Aminotransferase, domain 1"/>
    <property type="match status" value="1"/>
</dbReference>
<dbReference type="GO" id="GO:0004123">
    <property type="term" value="F:cystathionine gamma-lyase activity"/>
    <property type="evidence" value="ECO:0007669"/>
    <property type="project" value="TreeGrafter"/>
</dbReference>
<dbReference type="Proteomes" id="UP000619295">
    <property type="component" value="Unassembled WGS sequence"/>
</dbReference>
<dbReference type="GO" id="GO:0003962">
    <property type="term" value="F:cystathionine gamma-synthase activity"/>
    <property type="evidence" value="ECO:0007669"/>
    <property type="project" value="TreeGrafter"/>
</dbReference>
<comment type="cofactor">
    <cofactor evidence="1 5">
        <name>pyridoxal 5'-phosphate</name>
        <dbReference type="ChEBI" id="CHEBI:597326"/>
    </cofactor>
</comment>
<organism evidence="6 7">
    <name type="scientific">Bosea spartocytisi</name>
    <dbReference type="NCBI Taxonomy" id="2773451"/>
    <lineage>
        <taxon>Bacteria</taxon>
        <taxon>Pseudomonadati</taxon>
        <taxon>Pseudomonadota</taxon>
        <taxon>Alphaproteobacteria</taxon>
        <taxon>Hyphomicrobiales</taxon>
        <taxon>Boseaceae</taxon>
        <taxon>Bosea</taxon>
    </lineage>
</organism>
<protein>
    <submittedName>
        <fullName evidence="6">PLP-dependent transferase</fullName>
    </submittedName>
</protein>
<dbReference type="GO" id="GO:0005737">
    <property type="term" value="C:cytoplasm"/>
    <property type="evidence" value="ECO:0007669"/>
    <property type="project" value="TreeGrafter"/>
</dbReference>
<dbReference type="InterPro" id="IPR015421">
    <property type="entry name" value="PyrdxlP-dep_Trfase_major"/>
</dbReference>
<keyword evidence="7" id="KW-1185">Reference proteome</keyword>
<dbReference type="Pfam" id="PF01053">
    <property type="entry name" value="Cys_Met_Meta_PP"/>
    <property type="match status" value="1"/>
</dbReference>
<dbReference type="GO" id="GO:0030170">
    <property type="term" value="F:pyridoxal phosphate binding"/>
    <property type="evidence" value="ECO:0007669"/>
    <property type="project" value="InterPro"/>
</dbReference>
<feature type="modified residue" description="N6-(pyridoxal phosphate)lysine" evidence="4">
    <location>
        <position position="194"/>
    </location>
</feature>
<dbReference type="InterPro" id="IPR000277">
    <property type="entry name" value="Cys/Met-Metab_PyrdxlP-dep_enz"/>
</dbReference>
<reference evidence="6" key="1">
    <citation type="submission" date="2020-09" db="EMBL/GenBank/DDBJ databases">
        <title>Bosea spartocytisi sp. nov. a root nodule endophyte of Spartocytisus supranubius in the high mountain ecosystem fo the Teide National Park (Canary Islands, Spain).</title>
        <authorList>
            <person name="Pulido-Suarez L."/>
            <person name="Peix A."/>
            <person name="Igual J.M."/>
            <person name="Socas-Perez N."/>
            <person name="Velazquez E."/>
            <person name="Flores-Felix J.D."/>
            <person name="Leon-Barrios M."/>
        </authorList>
    </citation>
    <scope>NUCLEOTIDE SEQUENCE</scope>
    <source>
        <strain evidence="6">SSUT16</strain>
    </source>
</reference>
<dbReference type="InterPro" id="IPR015424">
    <property type="entry name" value="PyrdxlP-dep_Trfase"/>
</dbReference>
<sequence length="375" mass="39913">MHAATILAQLDHVTDPSTGGLVPSIHPGVTHARPGSAIAAGYARSGNSGAALVESILCQLEKGAAAAAFGAGAAAAQAVLASLQPGDRVLVDTGLYYEFGRMIWAFAERFGLDMVRVDLCDLEGVARSMGVAATRLVWAECPSNPLWRVPDLAALAALAHRHGARLLVDATAATPVHCRPLTLGADLVLHSATKYLNGHGDVVAGALVAAAEDAWWREMLTAREMHGSILPPFEAWLLLRGMRSLALRMERVSATAQTLAGWLARHPRVGKVHYPGLPQHPQHELACRQFRDGFGGMLSFELGDAAEAIDLCARARIFRRSTSLGSPESLIEHRRSTEGERSDCPPGLVRLSVGLEHPDDLLADLAEMLCPAGRP</sequence>
<evidence type="ECO:0000256" key="5">
    <source>
        <dbReference type="RuleBase" id="RU362118"/>
    </source>
</evidence>
<evidence type="ECO:0000313" key="7">
    <source>
        <dbReference type="Proteomes" id="UP000619295"/>
    </source>
</evidence>
<gene>
    <name evidence="6" type="ORF">IED13_00465</name>
</gene>
<dbReference type="InterPro" id="IPR015422">
    <property type="entry name" value="PyrdxlP-dep_Trfase_small"/>
</dbReference>
<accession>A0A927HY83</accession>
<name>A0A927HY83_9HYPH</name>
<dbReference type="PANTHER" id="PTHR11808">
    <property type="entry name" value="TRANS-SULFURATION ENZYME FAMILY MEMBER"/>
    <property type="match status" value="1"/>
</dbReference>
<evidence type="ECO:0000256" key="4">
    <source>
        <dbReference type="PIRSR" id="PIRSR001434-2"/>
    </source>
</evidence>
<dbReference type="PROSITE" id="PS00868">
    <property type="entry name" value="CYS_MET_METAB_PP"/>
    <property type="match status" value="1"/>
</dbReference>
<dbReference type="GO" id="GO:0019346">
    <property type="term" value="P:transsulfuration"/>
    <property type="evidence" value="ECO:0007669"/>
    <property type="project" value="InterPro"/>
</dbReference>
<dbReference type="RefSeq" id="WP_191123004.1">
    <property type="nucleotide sequence ID" value="NZ_JACXWY010000001.1"/>
</dbReference>
<dbReference type="AlphaFoldDB" id="A0A927HY83"/>
<evidence type="ECO:0000313" key="6">
    <source>
        <dbReference type="EMBL" id="MBD3844151.1"/>
    </source>
</evidence>
<proteinExistence type="inferred from homology"/>
<dbReference type="Gene3D" id="3.40.640.10">
    <property type="entry name" value="Type I PLP-dependent aspartate aminotransferase-like (Major domain)"/>
    <property type="match status" value="1"/>
</dbReference>
<dbReference type="InterPro" id="IPR054542">
    <property type="entry name" value="Cys_met_metab_PP"/>
</dbReference>
<evidence type="ECO:0000256" key="3">
    <source>
        <dbReference type="ARBA" id="ARBA00022898"/>
    </source>
</evidence>
<comment type="similarity">
    <text evidence="2 5">Belongs to the trans-sulfuration enzymes family.</text>
</comment>
<comment type="caution">
    <text evidence="6">The sequence shown here is derived from an EMBL/GenBank/DDBJ whole genome shotgun (WGS) entry which is preliminary data.</text>
</comment>
<evidence type="ECO:0000256" key="1">
    <source>
        <dbReference type="ARBA" id="ARBA00001933"/>
    </source>
</evidence>
<dbReference type="PANTHER" id="PTHR11808:SF15">
    <property type="entry name" value="CYSTATHIONINE GAMMA-LYASE"/>
    <property type="match status" value="1"/>
</dbReference>